<reference evidence="1 2" key="1">
    <citation type="submission" date="2019-05" db="EMBL/GenBank/DDBJ databases">
        <title>Another draft genome of Portunus trituberculatus and its Hox gene families provides insights of decapod evolution.</title>
        <authorList>
            <person name="Jeong J.-H."/>
            <person name="Song I."/>
            <person name="Kim S."/>
            <person name="Choi T."/>
            <person name="Kim D."/>
            <person name="Ryu S."/>
            <person name="Kim W."/>
        </authorList>
    </citation>
    <scope>NUCLEOTIDE SEQUENCE [LARGE SCALE GENOMIC DNA]</scope>
    <source>
        <tissue evidence="1">Muscle</tissue>
    </source>
</reference>
<dbReference type="AlphaFoldDB" id="A0A5B7G7H8"/>
<dbReference type="Proteomes" id="UP000324222">
    <property type="component" value="Unassembled WGS sequence"/>
</dbReference>
<organism evidence="1 2">
    <name type="scientific">Portunus trituberculatus</name>
    <name type="common">Swimming crab</name>
    <name type="synonym">Neptunus trituberculatus</name>
    <dbReference type="NCBI Taxonomy" id="210409"/>
    <lineage>
        <taxon>Eukaryota</taxon>
        <taxon>Metazoa</taxon>
        <taxon>Ecdysozoa</taxon>
        <taxon>Arthropoda</taxon>
        <taxon>Crustacea</taxon>
        <taxon>Multicrustacea</taxon>
        <taxon>Malacostraca</taxon>
        <taxon>Eumalacostraca</taxon>
        <taxon>Eucarida</taxon>
        <taxon>Decapoda</taxon>
        <taxon>Pleocyemata</taxon>
        <taxon>Brachyura</taxon>
        <taxon>Eubrachyura</taxon>
        <taxon>Portunoidea</taxon>
        <taxon>Portunidae</taxon>
        <taxon>Portuninae</taxon>
        <taxon>Portunus</taxon>
    </lineage>
</organism>
<gene>
    <name evidence="1" type="ORF">E2C01_047264</name>
</gene>
<dbReference type="EMBL" id="VSRR010011573">
    <property type="protein sequence ID" value="MPC53375.1"/>
    <property type="molecule type" value="Genomic_DNA"/>
</dbReference>
<evidence type="ECO:0000313" key="2">
    <source>
        <dbReference type="Proteomes" id="UP000324222"/>
    </source>
</evidence>
<protein>
    <submittedName>
        <fullName evidence="1">Uncharacterized protein</fullName>
    </submittedName>
</protein>
<accession>A0A5B7G7H8</accession>
<sequence length="94" mass="10582">MQEGQLHVNIRSKCGKPDSVLRLTIPEKRWAGGSYFGIRPECSVRGATTIIISVAREERRCEGKGLARYPLRSQSLARSKMVRKYSVGDMPMND</sequence>
<comment type="caution">
    <text evidence="1">The sequence shown here is derived from an EMBL/GenBank/DDBJ whole genome shotgun (WGS) entry which is preliminary data.</text>
</comment>
<name>A0A5B7G7H8_PORTR</name>
<proteinExistence type="predicted"/>
<keyword evidence="2" id="KW-1185">Reference proteome</keyword>
<evidence type="ECO:0000313" key="1">
    <source>
        <dbReference type="EMBL" id="MPC53375.1"/>
    </source>
</evidence>